<dbReference type="SUPFAM" id="SSF50090">
    <property type="entry name" value="Electron transport accessory proteins"/>
    <property type="match status" value="1"/>
</dbReference>
<dbReference type="EMBL" id="CP016290">
    <property type="protein sequence ID" value="ANP90872.1"/>
    <property type="molecule type" value="Genomic_DNA"/>
</dbReference>
<dbReference type="InterPro" id="IPR003168">
    <property type="entry name" value="Nitrile_hydratase_bsu"/>
</dbReference>
<evidence type="ECO:0000313" key="11">
    <source>
        <dbReference type="Proteomes" id="UP000092691"/>
    </source>
</evidence>
<dbReference type="GO" id="GO:0046914">
    <property type="term" value="F:transition metal ion binding"/>
    <property type="evidence" value="ECO:0007669"/>
    <property type="project" value="InterPro"/>
</dbReference>
<keyword evidence="4" id="KW-0456">Lyase</keyword>
<dbReference type="NCBIfam" id="TIGR03888">
    <property type="entry name" value="nitrile_beta"/>
    <property type="match status" value="1"/>
</dbReference>
<dbReference type="Gene3D" id="1.10.472.20">
    <property type="entry name" value="Nitrile hydratase, beta subunit"/>
    <property type="match status" value="1"/>
</dbReference>
<dbReference type="Proteomes" id="UP000183050">
    <property type="component" value="Plasmid unnamed1"/>
</dbReference>
<evidence type="ECO:0000313" key="9">
    <source>
        <dbReference type="EMBL" id="API55068.1"/>
    </source>
</evidence>
<evidence type="ECO:0000313" key="10">
    <source>
        <dbReference type="EMBL" id="KZA99826.1"/>
    </source>
</evidence>
<feature type="domain" description="Nitrile hydratase beta subunit-like N-terminal" evidence="7">
    <location>
        <begin position="1"/>
        <end position="120"/>
    </location>
</feature>
<dbReference type="Pfam" id="PF02211">
    <property type="entry name" value="NHase_beta_C"/>
    <property type="match status" value="1"/>
</dbReference>
<evidence type="ECO:0000256" key="2">
    <source>
        <dbReference type="ARBA" id="ARBA00009098"/>
    </source>
</evidence>
<evidence type="ECO:0000256" key="3">
    <source>
        <dbReference type="ARBA" id="ARBA00013079"/>
    </source>
</evidence>
<evidence type="ECO:0000259" key="6">
    <source>
        <dbReference type="Pfam" id="PF02211"/>
    </source>
</evidence>
<feature type="domain" description="Nitrile hydratase beta subunit" evidence="6">
    <location>
        <begin position="139"/>
        <end position="236"/>
    </location>
</feature>
<evidence type="ECO:0000256" key="1">
    <source>
        <dbReference type="ARBA" id="ARBA00004042"/>
    </source>
</evidence>
<dbReference type="InterPro" id="IPR042262">
    <property type="entry name" value="CN_hydtase_beta_C"/>
</dbReference>
<reference evidence="9 12" key="3">
    <citation type="submission" date="2016-11" db="EMBL/GenBank/DDBJ databases">
        <title>Rhizobium leguminosarum bv. viciae strain Vaf12 isolated from Vavilovia formosa root nodules from Russia, Dagestan.</title>
        <authorList>
            <person name="Kimeklis A."/>
        </authorList>
    </citation>
    <scope>NUCLEOTIDE SEQUENCE [LARGE SCALE GENOMIC DNA]</scope>
    <source>
        <strain evidence="9 12">Vaf-108</strain>
        <plasmid evidence="12">Plasmid unnamed1</plasmid>
        <plasmid evidence="9">unnamed1</plasmid>
    </source>
</reference>
<gene>
    <name evidence="10" type="ORF">A4A59_20580</name>
    <name evidence="8" type="ORF">BA011_33670</name>
    <name evidence="9" type="ORF">BMW22_25860</name>
</gene>
<keyword evidence="8" id="KW-0614">Plasmid</keyword>
<reference evidence="8 11" key="2">
    <citation type="submission" date="2016-06" db="EMBL/GenBank/DDBJ databases">
        <title>Microsymbionts genomes from the relict species Vavilovia formosa.</title>
        <authorList>
            <person name="Chirak E."/>
            <person name="Kimeklis A."/>
            <person name="Andronov E."/>
        </authorList>
    </citation>
    <scope>NUCLEOTIDE SEQUENCE [LARGE SCALE GENOMIC DNA]</scope>
    <source>
        <strain evidence="8 11">Vaf10</strain>
        <plasmid evidence="11">Plasmid unnamed3</plasmid>
        <plasmid evidence="8">unnamed3</plasmid>
    </source>
</reference>
<dbReference type="Pfam" id="PF21006">
    <property type="entry name" value="NHase_beta_N"/>
    <property type="match status" value="1"/>
</dbReference>
<accession>A0A154IGW5</accession>
<dbReference type="Proteomes" id="UP000092691">
    <property type="component" value="Plasmid unnamed3"/>
</dbReference>
<name>A0A154IGW5_RHILE</name>
<dbReference type="GO" id="GO:0018822">
    <property type="term" value="F:nitrile hydratase activity"/>
    <property type="evidence" value="ECO:0007669"/>
    <property type="project" value="UniProtKB-EC"/>
</dbReference>
<dbReference type="RefSeq" id="WP_018484463.1">
    <property type="nucleotide sequence ID" value="NZ_CP016290.1"/>
</dbReference>
<evidence type="ECO:0000313" key="12">
    <source>
        <dbReference type="Proteomes" id="UP000183050"/>
    </source>
</evidence>
<dbReference type="InterPro" id="IPR049054">
    <property type="entry name" value="CN_hydtase_beta-like_N"/>
</dbReference>
<protein>
    <recommendedName>
        <fullName evidence="3">nitrile hydratase</fullName>
        <ecNumber evidence="3">4.2.1.84</ecNumber>
    </recommendedName>
</protein>
<dbReference type="EMBL" id="LVYU01000099">
    <property type="protein sequence ID" value="KZA99826.1"/>
    <property type="molecule type" value="Genomic_DNA"/>
</dbReference>
<dbReference type="Gene3D" id="2.30.30.50">
    <property type="match status" value="1"/>
</dbReference>
<dbReference type="AlphaFoldDB" id="A0A154IGW5"/>
<organism evidence="10">
    <name type="scientific">Rhizobium leguminosarum</name>
    <dbReference type="NCBI Taxonomy" id="384"/>
    <lineage>
        <taxon>Bacteria</taxon>
        <taxon>Pseudomonadati</taxon>
        <taxon>Pseudomonadota</taxon>
        <taxon>Alphaproteobacteria</taxon>
        <taxon>Hyphomicrobiales</taxon>
        <taxon>Rhizobiaceae</taxon>
        <taxon>Rhizobium/Agrobacterium group</taxon>
        <taxon>Rhizobium</taxon>
    </lineage>
</organism>
<comment type="similarity">
    <text evidence="2">Belongs to the nitrile hydratase subunit beta family.</text>
</comment>
<dbReference type="InterPro" id="IPR008990">
    <property type="entry name" value="Elect_transpt_acc-like_dom_sf"/>
</dbReference>
<sequence>MKLQHYLGGLEGLGPVSTETRVFVETWETRIFGIHTAMMALSSQLPLPPTPSKFTTVWTWADLRKGAESLNPFDYFKFRYYEKWLGGISGYFIDNEYITADELDALTEEYYSDPSKSVPAAGDAAIDNRVVQYLVEGDSPKRDTNVSFDFAVGDLVSIKNVPSIEHTRLPGFLRNKSGTVETVYDGAYVYLCDTGTDGIGAAMPVYCIRFEPEDLWPGNTEKNFSLYADLYSHYVEAPAAASAKQAA</sequence>
<comment type="function">
    <text evidence="1">NHase catalyzes the hydration of various nitrile compounds to the corresponding amides.</text>
</comment>
<dbReference type="OrthoDB" id="3478924at2"/>
<geneLocation type="plasmid" evidence="8 11">
    <name>unnamed3</name>
</geneLocation>
<evidence type="ECO:0000259" key="7">
    <source>
        <dbReference type="Pfam" id="PF21006"/>
    </source>
</evidence>
<proteinExistence type="inferred from homology"/>
<dbReference type="EMBL" id="CP018229">
    <property type="protein sequence ID" value="API55068.1"/>
    <property type="molecule type" value="Genomic_DNA"/>
</dbReference>
<evidence type="ECO:0000256" key="5">
    <source>
        <dbReference type="ARBA" id="ARBA00044877"/>
    </source>
</evidence>
<comment type="catalytic activity">
    <reaction evidence="5">
        <text>an aliphatic primary amide = an aliphatic nitrile + H2O</text>
        <dbReference type="Rhea" id="RHEA:12673"/>
        <dbReference type="ChEBI" id="CHEBI:15377"/>
        <dbReference type="ChEBI" id="CHEBI:65285"/>
        <dbReference type="ChEBI" id="CHEBI:80291"/>
        <dbReference type="EC" id="4.2.1.84"/>
    </reaction>
</comment>
<evidence type="ECO:0000313" key="8">
    <source>
        <dbReference type="EMBL" id="ANP90872.1"/>
    </source>
</evidence>
<evidence type="ECO:0000256" key="4">
    <source>
        <dbReference type="ARBA" id="ARBA00023239"/>
    </source>
</evidence>
<dbReference type="EC" id="4.2.1.84" evidence="3"/>
<geneLocation type="plasmid" evidence="9">
    <name>unnamed1</name>
</geneLocation>
<dbReference type="InterPro" id="IPR024690">
    <property type="entry name" value="CN_hydtase_beta_dom_C"/>
</dbReference>
<reference evidence="10" key="1">
    <citation type="submission" date="2016-03" db="EMBL/GenBank/DDBJ databases">
        <title>Microsymbionts genomes from the relict species Vavilovia formosa.</title>
        <authorList>
            <person name="Chirak E."/>
            <person name="Kimeklis A."/>
            <person name="Kopat V."/>
            <person name="Andronov E."/>
        </authorList>
    </citation>
    <scope>NUCLEOTIDE SEQUENCE [LARGE SCALE GENOMIC DNA]</scope>
    <source>
        <strain evidence="10">Vaf12</strain>
    </source>
</reference>